<dbReference type="InterPro" id="IPR056884">
    <property type="entry name" value="NPHP3-like_N"/>
</dbReference>
<proteinExistence type="predicted"/>
<dbReference type="InterPro" id="IPR027417">
    <property type="entry name" value="P-loop_NTPase"/>
</dbReference>
<sequence>WLSPLNFRQTQSDIYGLRREGTSEWALNDPKFKDWQCGEVKTLWCPGIPGVGKTVLSSFIIDHLIKHHRSHDVAVLFIYCNYKEQAQQSVSHLVASLLKQLVQDFPPTFHRVQSQYESRQEQRLSPTLEDVHSTLLAEIKTFSQVFIVVDALDEIAKDDGSHLDLLTLLQSLGCNLLVTSRDMDSIGRALHDVHRMDIHAHDDDMRMYIEGCIRPGTSLHVHIAGDSTLREEIIGCVIAYAKGMFLLCCLFMESLAIKPTRGDVRTALKDLPKGVDTAYKETVKRICGLREGLREIALNAIMVITYAYRPLSIRGLQYILALIRGLEISDDDLVDEAIIVDACVGLVKVDAQDSVFRFFHCTVQEYFVGYQEWLYPNSHAKLTSICLKALSPPFLAGIQTQGWSGDLTNYAAQYWGHHARGDSEKTNKDAIYEFLNCEESVNMALNHAGDYSSKYGGGSTLHLCAFFGLAQTIVYQLENCAIGDHVNSKTRQGMTPLSVAAAEGQVEVVKVLLERNDVDINSKDERGWVPLMFAAQQGHEEIIVKLLLAREGVDVNSANKDGWTPLFCAAQCDHATIVELLLATPNIDVNFKDKEGVAPLSCAASNGQVDIVKLLLERHEVDADSVNEDGWTPLFRAAQNGHVDVMRLLLAKPKVNVNYQSQLGYTPLSIAALKGHGRTPISFAAQNGHVQATKLLLTRDDVDVNLVNNKGWAPLSFAAQNGHVGVVKVLLANPRVNLNSKTKMGGTPLSVAVQFGKGEVVKLLLARDTVQVNLVNNIGRTPLSFAAEYGHLDIVKLL</sequence>
<evidence type="ECO:0000259" key="4">
    <source>
        <dbReference type="Pfam" id="PF22939"/>
    </source>
</evidence>
<dbReference type="Pfam" id="PF12796">
    <property type="entry name" value="Ank_2"/>
    <property type="match status" value="3"/>
</dbReference>
<feature type="domain" description="GPI inositol-deacylase winged helix" evidence="4">
    <location>
        <begin position="294"/>
        <end position="368"/>
    </location>
</feature>
<dbReference type="InParanoid" id="F8Q372"/>
<evidence type="ECO:0000313" key="7">
    <source>
        <dbReference type="Proteomes" id="UP000008063"/>
    </source>
</evidence>
<dbReference type="GO" id="GO:0005737">
    <property type="term" value="C:cytoplasm"/>
    <property type="evidence" value="ECO:0007669"/>
    <property type="project" value="TreeGrafter"/>
</dbReference>
<dbReference type="Pfam" id="PF24883">
    <property type="entry name" value="NPHP3_N"/>
    <property type="match status" value="1"/>
</dbReference>
<keyword evidence="2 3" id="KW-0040">ANK repeat</keyword>
<dbReference type="OMA" id="ANHEPEN"/>
<dbReference type="PANTHER" id="PTHR24198">
    <property type="entry name" value="ANKYRIN REPEAT AND PROTEIN KINASE DOMAIN-CONTAINING PROTEIN"/>
    <property type="match status" value="1"/>
</dbReference>
<feature type="domain" description="Nephrocystin 3-like N-terminal" evidence="5">
    <location>
        <begin position="21"/>
        <end position="181"/>
    </location>
</feature>
<gene>
    <name evidence="6" type="ORF">SERLA73DRAFT_30563</name>
</gene>
<dbReference type="SMART" id="SM00248">
    <property type="entry name" value="ANK"/>
    <property type="match status" value="8"/>
</dbReference>
<dbReference type="SUPFAM" id="SSF52540">
    <property type="entry name" value="P-loop containing nucleoside triphosphate hydrolases"/>
    <property type="match status" value="1"/>
</dbReference>
<evidence type="ECO:0000256" key="3">
    <source>
        <dbReference type="PROSITE-ProRule" id="PRU00023"/>
    </source>
</evidence>
<accession>F8Q372</accession>
<dbReference type="Pfam" id="PF22939">
    <property type="entry name" value="WHD_GPIID"/>
    <property type="match status" value="1"/>
</dbReference>
<dbReference type="Pfam" id="PF13637">
    <property type="entry name" value="Ank_4"/>
    <property type="match status" value="1"/>
</dbReference>
<dbReference type="PROSITE" id="PS50297">
    <property type="entry name" value="ANK_REP_REGION"/>
    <property type="match status" value="6"/>
</dbReference>
<dbReference type="PANTHER" id="PTHR24198:SF165">
    <property type="entry name" value="ANKYRIN REPEAT-CONTAINING PROTEIN-RELATED"/>
    <property type="match status" value="1"/>
</dbReference>
<feature type="repeat" description="ANK" evidence="3">
    <location>
        <begin position="676"/>
        <end position="709"/>
    </location>
</feature>
<feature type="non-terminal residue" evidence="6">
    <location>
        <position position="1"/>
    </location>
</feature>
<organism evidence="7">
    <name type="scientific">Serpula lacrymans var. lacrymans (strain S7.3)</name>
    <name type="common">Dry rot fungus</name>
    <dbReference type="NCBI Taxonomy" id="936435"/>
    <lineage>
        <taxon>Eukaryota</taxon>
        <taxon>Fungi</taxon>
        <taxon>Dikarya</taxon>
        <taxon>Basidiomycota</taxon>
        <taxon>Agaricomycotina</taxon>
        <taxon>Agaricomycetes</taxon>
        <taxon>Agaricomycetidae</taxon>
        <taxon>Boletales</taxon>
        <taxon>Coniophorineae</taxon>
        <taxon>Serpulaceae</taxon>
        <taxon>Serpula</taxon>
    </lineage>
</organism>
<dbReference type="SUPFAM" id="SSF48403">
    <property type="entry name" value="Ankyrin repeat"/>
    <property type="match status" value="1"/>
</dbReference>
<keyword evidence="1" id="KW-0677">Repeat</keyword>
<evidence type="ECO:0000256" key="2">
    <source>
        <dbReference type="ARBA" id="ARBA00023043"/>
    </source>
</evidence>
<dbReference type="InterPro" id="IPR036770">
    <property type="entry name" value="Ankyrin_rpt-contain_sf"/>
</dbReference>
<feature type="repeat" description="ANK" evidence="3">
    <location>
        <begin position="629"/>
        <end position="650"/>
    </location>
</feature>
<evidence type="ECO:0000256" key="1">
    <source>
        <dbReference type="ARBA" id="ARBA00022737"/>
    </source>
</evidence>
<protein>
    <submittedName>
        <fullName evidence="6">Uncharacterized protein</fullName>
    </submittedName>
</protein>
<feature type="repeat" description="ANK" evidence="3">
    <location>
        <begin position="778"/>
        <end position="798"/>
    </location>
</feature>
<keyword evidence="7" id="KW-1185">Reference proteome</keyword>
<feature type="repeat" description="ANK" evidence="3">
    <location>
        <begin position="595"/>
        <end position="618"/>
    </location>
</feature>
<dbReference type="HOGENOM" id="CLU_000288_34_23_1"/>
<dbReference type="Gene3D" id="1.25.40.20">
    <property type="entry name" value="Ankyrin repeat-containing domain"/>
    <property type="match status" value="4"/>
</dbReference>
<feature type="non-terminal residue" evidence="6">
    <location>
        <position position="798"/>
    </location>
</feature>
<dbReference type="PROSITE" id="PS50088">
    <property type="entry name" value="ANK_REPEAT"/>
    <property type="match status" value="6"/>
</dbReference>
<evidence type="ECO:0000313" key="6">
    <source>
        <dbReference type="EMBL" id="EGN97633.1"/>
    </source>
</evidence>
<dbReference type="STRING" id="936435.F8Q372"/>
<reference evidence="7" key="1">
    <citation type="journal article" date="2011" name="Science">
        <title>The plant cell wall-decomposing machinery underlies the functional diversity of forest fungi.</title>
        <authorList>
            <person name="Eastwood D.C."/>
            <person name="Floudas D."/>
            <person name="Binder M."/>
            <person name="Majcherczyk A."/>
            <person name="Schneider P."/>
            <person name="Aerts A."/>
            <person name="Asiegbu F.O."/>
            <person name="Baker S.E."/>
            <person name="Barry K."/>
            <person name="Bendiksby M."/>
            <person name="Blumentritt M."/>
            <person name="Coutinho P.M."/>
            <person name="Cullen D."/>
            <person name="de Vries R.P."/>
            <person name="Gathman A."/>
            <person name="Goodell B."/>
            <person name="Henrissat B."/>
            <person name="Ihrmark K."/>
            <person name="Kauserud H."/>
            <person name="Kohler A."/>
            <person name="LaButti K."/>
            <person name="Lapidus A."/>
            <person name="Lavin J.L."/>
            <person name="Lee Y.-H."/>
            <person name="Lindquist E."/>
            <person name="Lilly W."/>
            <person name="Lucas S."/>
            <person name="Morin E."/>
            <person name="Murat C."/>
            <person name="Oguiza J.A."/>
            <person name="Park J."/>
            <person name="Pisabarro A.G."/>
            <person name="Riley R."/>
            <person name="Rosling A."/>
            <person name="Salamov A."/>
            <person name="Schmidt O."/>
            <person name="Schmutz J."/>
            <person name="Skrede I."/>
            <person name="Stenlid J."/>
            <person name="Wiebenga A."/>
            <person name="Xie X."/>
            <person name="Kuees U."/>
            <person name="Hibbett D.S."/>
            <person name="Hoffmeister D."/>
            <person name="Hoegberg N."/>
            <person name="Martin F."/>
            <person name="Grigoriev I.V."/>
            <person name="Watkinson S.C."/>
        </authorList>
    </citation>
    <scope>NUCLEOTIDE SEQUENCE [LARGE SCALE GENOMIC DNA]</scope>
    <source>
        <strain evidence="7">strain S7.3</strain>
    </source>
</reference>
<dbReference type="AlphaFoldDB" id="F8Q372"/>
<dbReference type="InterPro" id="IPR002110">
    <property type="entry name" value="Ankyrin_rpt"/>
</dbReference>
<dbReference type="EMBL" id="GL945482">
    <property type="protein sequence ID" value="EGN97633.1"/>
    <property type="molecule type" value="Genomic_DNA"/>
</dbReference>
<dbReference type="Gene3D" id="3.40.50.300">
    <property type="entry name" value="P-loop containing nucleotide triphosphate hydrolases"/>
    <property type="match status" value="1"/>
</dbReference>
<dbReference type="Proteomes" id="UP000008063">
    <property type="component" value="Unassembled WGS sequence"/>
</dbReference>
<feature type="repeat" description="ANK" evidence="3">
    <location>
        <begin position="526"/>
        <end position="560"/>
    </location>
</feature>
<name>F8Q372_SERL3</name>
<evidence type="ECO:0000259" key="5">
    <source>
        <dbReference type="Pfam" id="PF24883"/>
    </source>
</evidence>
<dbReference type="InterPro" id="IPR054471">
    <property type="entry name" value="GPIID_WHD"/>
</dbReference>
<feature type="repeat" description="ANK" evidence="3">
    <location>
        <begin position="492"/>
        <end position="525"/>
    </location>
</feature>